<feature type="compositionally biased region" description="Low complexity" evidence="2">
    <location>
        <begin position="108"/>
        <end position="127"/>
    </location>
</feature>
<reference evidence="3 4" key="3">
    <citation type="submission" date="2019-09" db="EMBL/GenBank/DDBJ databases">
        <title>Taxonomic note: a critical rebuttal of the proposed division of the genus Arcobacter into six genera, emended descriptions of Arcobacter anaerophilus and the genus Arcobacter, and an assessment of genus-level boundaries for Epsilonproteobacteria using in silico genomic comparator tools.</title>
        <authorList>
            <person name="On S.L.W."/>
            <person name="Miller W.G."/>
            <person name="Biggs P."/>
            <person name="Cornelius A."/>
            <person name="Vandamme P."/>
        </authorList>
    </citation>
    <scope>NUCLEOTIDE SEQUENCE [LARGE SCALE GENOMIC DNA]</scope>
    <source>
        <strain evidence="3 4">LMG 26638</strain>
    </source>
</reference>
<feature type="region of interest" description="Disordered" evidence="2">
    <location>
        <begin position="1"/>
        <end position="139"/>
    </location>
</feature>
<dbReference type="RefSeq" id="WP_130234043.1">
    <property type="nucleotide sequence ID" value="NZ_BMEF01000006.1"/>
</dbReference>
<evidence type="ECO:0000256" key="2">
    <source>
        <dbReference type="SAM" id="MobiDB-lite"/>
    </source>
</evidence>
<feature type="compositionally biased region" description="Acidic residues" evidence="2">
    <location>
        <begin position="17"/>
        <end position="27"/>
    </location>
</feature>
<feature type="compositionally biased region" description="Polar residues" evidence="2">
    <location>
        <begin position="75"/>
        <end position="85"/>
    </location>
</feature>
<evidence type="ECO:0000313" key="3">
    <source>
        <dbReference type="EMBL" id="QEP35144.1"/>
    </source>
</evidence>
<dbReference type="EMBL" id="CP035928">
    <property type="protein sequence ID" value="QEP35144.1"/>
    <property type="molecule type" value="Genomic_DNA"/>
</dbReference>
<name>A0A5C2HEB7_9BACT</name>
<dbReference type="Proteomes" id="UP000322726">
    <property type="component" value="Chromosome"/>
</dbReference>
<sequence length="334" mass="37874">MSMSQEEIEALMNGLDISDEETEEVEAENNVNTDEIEQLLSQSEGIKDDIESNEEDKSSTVDNNSVDDLIDEFTSESSESLVNNDEINDLLKDIELDSEDNEDKSDESNISLSDNELDNILNDNDSSQSESLEKNENKSINEDEIVRNWASGKIDEGVIPWPAEKDTKVVNQLSQVANDSEEKVGQIFDVLSLSLDNNNNLRNEIKNLNIFLEKEKKLLESLNQKFPNISHFSSHLSEISKINDSINLINTNSFEEDSKIFEAMELMQFNDINRQKIERVMSVIRKLSNYLNNLFEDEGNSSEIAVAKHIHGDDSNDLIGDDLDKLIEDFANKK</sequence>
<dbReference type="Gene3D" id="1.10.287.500">
    <property type="entry name" value="Helix hairpin bin"/>
    <property type="match status" value="1"/>
</dbReference>
<feature type="compositionally biased region" description="Acidic residues" evidence="2">
    <location>
        <begin position="96"/>
        <end position="105"/>
    </location>
</feature>
<dbReference type="KEGG" id="apai:APAC_2072"/>
<protein>
    <submittedName>
        <fullName evidence="3">Uncharacterized protein</fullName>
    </submittedName>
</protein>
<gene>
    <name evidence="3" type="ORF">APAC_2072</name>
</gene>
<reference evidence="4" key="2">
    <citation type="submission" date="2019-09" db="EMBL/GenBank/DDBJ databases">
        <title>Complete genome sequencing of four Arcobacter species reveals a diverse suite of mobile elements.</title>
        <authorList>
            <person name="On S.L.W."/>
            <person name="Miller W.G."/>
            <person name="Biggs P."/>
            <person name="Cornelius A."/>
            <person name="Vandamme P."/>
        </authorList>
    </citation>
    <scope>NUCLEOTIDE SEQUENCE [LARGE SCALE GENOMIC DNA]</scope>
    <source>
        <strain evidence="4">LMG 26638</strain>
    </source>
</reference>
<reference evidence="3 4" key="1">
    <citation type="submission" date="2019-09" db="EMBL/GenBank/DDBJ databases">
        <title>Complete genome sequencing of four Arcobacter species reveals a diverse suite of mobile elements.</title>
        <authorList>
            <person name="Miller W.G."/>
            <person name="Yee E."/>
            <person name="Bono J.L."/>
        </authorList>
    </citation>
    <scope>NUCLEOTIDE SEQUENCE [LARGE SCALE GENOMIC DNA]</scope>
    <source>
        <strain evidence="3 4">LMG 26638</strain>
    </source>
</reference>
<keyword evidence="4" id="KW-1185">Reference proteome</keyword>
<keyword evidence="1" id="KW-0175">Coiled coil</keyword>
<proteinExistence type="predicted"/>
<feature type="coiled-coil region" evidence="1">
    <location>
        <begin position="198"/>
        <end position="225"/>
    </location>
</feature>
<organism evidence="3 4">
    <name type="scientific">Malaciobacter pacificus</name>
    <dbReference type="NCBI Taxonomy" id="1080223"/>
    <lineage>
        <taxon>Bacteria</taxon>
        <taxon>Pseudomonadati</taxon>
        <taxon>Campylobacterota</taxon>
        <taxon>Epsilonproteobacteria</taxon>
        <taxon>Campylobacterales</taxon>
        <taxon>Arcobacteraceae</taxon>
        <taxon>Malaciobacter</taxon>
    </lineage>
</organism>
<feature type="compositionally biased region" description="Basic and acidic residues" evidence="2">
    <location>
        <begin position="45"/>
        <end position="59"/>
    </location>
</feature>
<evidence type="ECO:0000313" key="4">
    <source>
        <dbReference type="Proteomes" id="UP000322726"/>
    </source>
</evidence>
<evidence type="ECO:0000256" key="1">
    <source>
        <dbReference type="SAM" id="Coils"/>
    </source>
</evidence>
<accession>A0A5C2HEB7</accession>
<dbReference type="AlphaFoldDB" id="A0A5C2HEB7"/>
<dbReference type="OrthoDB" id="5347695at2"/>
<dbReference type="SUPFAM" id="SSF75708">
    <property type="entry name" value="Chemotaxis phosphatase CheZ"/>
    <property type="match status" value="1"/>
</dbReference>